<keyword evidence="1" id="KW-0812">Transmembrane</keyword>
<dbReference type="AlphaFoldDB" id="A0A6B3LR19"/>
<sequence length="96" mass="10585">MITQNKRLIGIVLGVALILSIPLIAMQFTNEVDWKLFDFVIMGVLLLGTGLVIELVIRKVRNMDYRIGLIALALLILFLIWAELAVGIFGSPFAGS</sequence>
<keyword evidence="3" id="KW-1185">Reference proteome</keyword>
<accession>A0A6B3LR19</accession>
<protein>
    <submittedName>
        <fullName evidence="2">Uncharacterized protein</fullName>
    </submittedName>
</protein>
<evidence type="ECO:0000313" key="3">
    <source>
        <dbReference type="Proteomes" id="UP000474777"/>
    </source>
</evidence>
<organism evidence="2 3">
    <name type="scientific">Pontibacter burrus</name>
    <dbReference type="NCBI Taxonomy" id="2704466"/>
    <lineage>
        <taxon>Bacteria</taxon>
        <taxon>Pseudomonadati</taxon>
        <taxon>Bacteroidota</taxon>
        <taxon>Cytophagia</taxon>
        <taxon>Cytophagales</taxon>
        <taxon>Hymenobacteraceae</taxon>
        <taxon>Pontibacter</taxon>
    </lineage>
</organism>
<evidence type="ECO:0000256" key="1">
    <source>
        <dbReference type="SAM" id="Phobius"/>
    </source>
</evidence>
<feature type="transmembrane region" description="Helical" evidence="1">
    <location>
        <begin position="34"/>
        <end position="57"/>
    </location>
</feature>
<proteinExistence type="predicted"/>
<feature type="transmembrane region" description="Helical" evidence="1">
    <location>
        <begin position="69"/>
        <end position="90"/>
    </location>
</feature>
<keyword evidence="1" id="KW-0472">Membrane</keyword>
<comment type="caution">
    <text evidence="2">The sequence shown here is derived from an EMBL/GenBank/DDBJ whole genome shotgun (WGS) entry which is preliminary data.</text>
</comment>
<reference evidence="2 3" key="1">
    <citation type="submission" date="2020-02" db="EMBL/GenBank/DDBJ databases">
        <authorList>
            <person name="Kim M.K."/>
        </authorList>
    </citation>
    <scope>NUCLEOTIDE SEQUENCE [LARGE SCALE GENOMIC DNA]</scope>
    <source>
        <strain evidence="2 3">BT327</strain>
    </source>
</reference>
<dbReference type="Proteomes" id="UP000474777">
    <property type="component" value="Unassembled WGS sequence"/>
</dbReference>
<dbReference type="EMBL" id="JAAGWD010000008">
    <property type="protein sequence ID" value="NEM99269.1"/>
    <property type="molecule type" value="Genomic_DNA"/>
</dbReference>
<feature type="transmembrane region" description="Helical" evidence="1">
    <location>
        <begin position="7"/>
        <end position="28"/>
    </location>
</feature>
<name>A0A6B3LR19_9BACT</name>
<dbReference type="RefSeq" id="WP_163916287.1">
    <property type="nucleotide sequence ID" value="NZ_JAAGWD010000008.1"/>
</dbReference>
<gene>
    <name evidence="2" type="ORF">GXP69_16330</name>
</gene>
<evidence type="ECO:0000313" key="2">
    <source>
        <dbReference type="EMBL" id="NEM99269.1"/>
    </source>
</evidence>
<keyword evidence="1" id="KW-1133">Transmembrane helix</keyword>